<dbReference type="AlphaFoldDB" id="L8WEI3"/>
<proteinExistence type="predicted"/>
<evidence type="ECO:0000313" key="3">
    <source>
        <dbReference type="Proteomes" id="UP000011668"/>
    </source>
</evidence>
<keyword evidence="1" id="KW-0812">Transmembrane</keyword>
<dbReference type="EMBL" id="AFRT01003614">
    <property type="protein sequence ID" value="ELU36350.1"/>
    <property type="molecule type" value="Genomic_DNA"/>
</dbReference>
<protein>
    <submittedName>
        <fullName evidence="2">Uncharacterized protein</fullName>
    </submittedName>
</protein>
<keyword evidence="1" id="KW-0472">Membrane</keyword>
<evidence type="ECO:0000256" key="1">
    <source>
        <dbReference type="SAM" id="Phobius"/>
    </source>
</evidence>
<accession>L8WEI3</accession>
<organism evidence="2 3">
    <name type="scientific">Thanatephorus cucumeris (strain AG1-IA)</name>
    <name type="common">Rice sheath blight fungus</name>
    <name type="synonym">Rhizoctonia solani</name>
    <dbReference type="NCBI Taxonomy" id="983506"/>
    <lineage>
        <taxon>Eukaryota</taxon>
        <taxon>Fungi</taxon>
        <taxon>Dikarya</taxon>
        <taxon>Basidiomycota</taxon>
        <taxon>Agaricomycotina</taxon>
        <taxon>Agaricomycetes</taxon>
        <taxon>Cantharellales</taxon>
        <taxon>Ceratobasidiaceae</taxon>
        <taxon>Rhizoctonia</taxon>
        <taxon>Rhizoctonia solani AG-1</taxon>
    </lineage>
</organism>
<gene>
    <name evidence="2" type="ORF">AG1IA_09621</name>
</gene>
<keyword evidence="3" id="KW-1185">Reference proteome</keyword>
<keyword evidence="1" id="KW-1133">Transmembrane helix</keyword>
<dbReference type="Proteomes" id="UP000011668">
    <property type="component" value="Unassembled WGS sequence"/>
</dbReference>
<evidence type="ECO:0000313" key="2">
    <source>
        <dbReference type="EMBL" id="ELU36350.1"/>
    </source>
</evidence>
<comment type="caution">
    <text evidence="2">The sequence shown here is derived from an EMBL/GenBank/DDBJ whole genome shotgun (WGS) entry which is preliminary data.</text>
</comment>
<name>L8WEI3_THACA</name>
<reference evidence="2 3" key="1">
    <citation type="journal article" date="2013" name="Nat. Commun.">
        <title>The evolution and pathogenic mechanisms of the rice sheath blight pathogen.</title>
        <authorList>
            <person name="Zheng A."/>
            <person name="Lin R."/>
            <person name="Xu L."/>
            <person name="Qin P."/>
            <person name="Tang C."/>
            <person name="Ai P."/>
            <person name="Zhang D."/>
            <person name="Liu Y."/>
            <person name="Sun Z."/>
            <person name="Feng H."/>
            <person name="Wang Y."/>
            <person name="Chen Y."/>
            <person name="Liang X."/>
            <person name="Fu R."/>
            <person name="Li Q."/>
            <person name="Zhang J."/>
            <person name="Yu X."/>
            <person name="Xie Z."/>
            <person name="Ding L."/>
            <person name="Guan P."/>
            <person name="Tang J."/>
            <person name="Liang Y."/>
            <person name="Wang S."/>
            <person name="Deng Q."/>
            <person name="Li S."/>
            <person name="Zhu J."/>
            <person name="Wang L."/>
            <person name="Liu H."/>
            <person name="Li P."/>
        </authorList>
    </citation>
    <scope>NUCLEOTIDE SEQUENCE [LARGE SCALE GENOMIC DNA]</scope>
    <source>
        <strain evidence="3">AG-1 IA</strain>
    </source>
</reference>
<dbReference type="HOGENOM" id="CLU_2639787_0_0_1"/>
<sequence length="77" mass="9107">MSSIRYVLYHLYLLGSNVLIVALYFYFVSKKHEKCQADFVWRADRCPIIKAAMIYALSSFRLAIVGCKEVWWLRELV</sequence>
<feature type="transmembrane region" description="Helical" evidence="1">
    <location>
        <begin position="6"/>
        <end position="27"/>
    </location>
</feature>